<reference evidence="1" key="1">
    <citation type="submission" date="2014-11" db="EMBL/GenBank/DDBJ databases">
        <authorList>
            <person name="Amaro Gonzalez C."/>
        </authorList>
    </citation>
    <scope>NUCLEOTIDE SEQUENCE</scope>
</reference>
<organism evidence="1">
    <name type="scientific">Anguilla anguilla</name>
    <name type="common">European freshwater eel</name>
    <name type="synonym">Muraena anguilla</name>
    <dbReference type="NCBI Taxonomy" id="7936"/>
    <lineage>
        <taxon>Eukaryota</taxon>
        <taxon>Metazoa</taxon>
        <taxon>Chordata</taxon>
        <taxon>Craniata</taxon>
        <taxon>Vertebrata</taxon>
        <taxon>Euteleostomi</taxon>
        <taxon>Actinopterygii</taxon>
        <taxon>Neopterygii</taxon>
        <taxon>Teleostei</taxon>
        <taxon>Anguilliformes</taxon>
        <taxon>Anguillidae</taxon>
        <taxon>Anguilla</taxon>
    </lineage>
</organism>
<name>A0A0E9TL54_ANGAN</name>
<protein>
    <submittedName>
        <fullName evidence="1">Uncharacterized protein</fullName>
    </submittedName>
</protein>
<evidence type="ECO:0000313" key="1">
    <source>
        <dbReference type="EMBL" id="JAH53595.1"/>
    </source>
</evidence>
<sequence>MLPLYLFLLYLRNVKPEYFSRKSPEPSQPAMVQLGFCIASQFDSVTC</sequence>
<dbReference type="AlphaFoldDB" id="A0A0E9TL54"/>
<proteinExistence type="predicted"/>
<reference evidence="1" key="2">
    <citation type="journal article" date="2015" name="Fish Shellfish Immunol.">
        <title>Early steps in the European eel (Anguilla anguilla)-Vibrio vulnificus interaction in the gills: Role of the RtxA13 toxin.</title>
        <authorList>
            <person name="Callol A."/>
            <person name="Pajuelo D."/>
            <person name="Ebbesson L."/>
            <person name="Teles M."/>
            <person name="MacKenzie S."/>
            <person name="Amaro C."/>
        </authorList>
    </citation>
    <scope>NUCLEOTIDE SEQUENCE</scope>
</reference>
<dbReference type="EMBL" id="GBXM01054982">
    <property type="protein sequence ID" value="JAH53595.1"/>
    <property type="molecule type" value="Transcribed_RNA"/>
</dbReference>
<accession>A0A0E9TL54</accession>